<evidence type="ECO:0000313" key="2">
    <source>
        <dbReference type="EMBL" id="WOL07129.1"/>
    </source>
</evidence>
<dbReference type="InterPro" id="IPR050354">
    <property type="entry name" value="F-box/kelch-repeat_ARATH"/>
</dbReference>
<dbReference type="Proteomes" id="UP001327560">
    <property type="component" value="Chromosome 5"/>
</dbReference>
<dbReference type="PANTHER" id="PTHR24414:SF44">
    <property type="entry name" value="F-BOX DOMAIN-CONTAINING PROTEIN"/>
    <property type="match status" value="1"/>
</dbReference>
<feature type="domain" description="F-box" evidence="1">
    <location>
        <begin position="19"/>
        <end position="52"/>
    </location>
</feature>
<dbReference type="InterPro" id="IPR036047">
    <property type="entry name" value="F-box-like_dom_sf"/>
</dbReference>
<dbReference type="Gene3D" id="2.120.10.80">
    <property type="entry name" value="Kelch-type beta propeller"/>
    <property type="match status" value="1"/>
</dbReference>
<sequence>MESHGEEKEEAEARGLHGDILDAVVSRISALDLLAASSVSREWHTAVLSTRFSTRRRPPCLILRLQSRRGASTLAFEPVSRRWFTVPIPLGSTFHGLDDPPVSALASSHAGGARLYALSGSKLALAADPFGASWSELVPPRYWRTDPVVALVGHRIVVAGRTNELEDEDARSVEVWDGCRWEPCEPMPEALMWSPAVSAAASQRRLYMLEKREPFTASWFDPEAKRWGPTTRVRLPDPSACHAAIGFLNGRLVLAVAGGSAAGLVWRPESVTLWAVDEETLEVAEEVGRMPREMVLRLVEDGWGLEPIGVLSEGGFAYVYNPSYMKEFFLCEVQKGGGCRWETIAPPPGVEERPMHRVVFGCCELGMDDRKMATN</sequence>
<evidence type="ECO:0000313" key="3">
    <source>
        <dbReference type="Proteomes" id="UP001327560"/>
    </source>
</evidence>
<dbReference type="GO" id="GO:0005634">
    <property type="term" value="C:nucleus"/>
    <property type="evidence" value="ECO:0007669"/>
    <property type="project" value="TreeGrafter"/>
</dbReference>
<dbReference type="PANTHER" id="PTHR24414">
    <property type="entry name" value="F-BOX/KELCH-REPEAT PROTEIN SKIP4"/>
    <property type="match status" value="1"/>
</dbReference>
<gene>
    <name evidence="2" type="ORF">Cni_G15866</name>
</gene>
<organism evidence="2 3">
    <name type="scientific">Canna indica</name>
    <name type="common">Indian-shot</name>
    <dbReference type="NCBI Taxonomy" id="4628"/>
    <lineage>
        <taxon>Eukaryota</taxon>
        <taxon>Viridiplantae</taxon>
        <taxon>Streptophyta</taxon>
        <taxon>Embryophyta</taxon>
        <taxon>Tracheophyta</taxon>
        <taxon>Spermatophyta</taxon>
        <taxon>Magnoliopsida</taxon>
        <taxon>Liliopsida</taxon>
        <taxon>Zingiberales</taxon>
        <taxon>Cannaceae</taxon>
        <taxon>Canna</taxon>
    </lineage>
</organism>
<keyword evidence="3" id="KW-1185">Reference proteome</keyword>
<evidence type="ECO:0000259" key="1">
    <source>
        <dbReference type="Pfam" id="PF00646"/>
    </source>
</evidence>
<reference evidence="2 3" key="1">
    <citation type="submission" date="2023-10" db="EMBL/GenBank/DDBJ databases">
        <title>Chromosome-scale genome assembly provides insights into flower coloration mechanisms of Canna indica.</title>
        <authorList>
            <person name="Li C."/>
        </authorList>
    </citation>
    <scope>NUCLEOTIDE SEQUENCE [LARGE SCALE GENOMIC DNA]</scope>
    <source>
        <tissue evidence="2">Flower</tissue>
    </source>
</reference>
<dbReference type="Pfam" id="PF00646">
    <property type="entry name" value="F-box"/>
    <property type="match status" value="1"/>
</dbReference>
<accession>A0AAQ3KF38</accession>
<proteinExistence type="predicted"/>
<dbReference type="AlphaFoldDB" id="A0AAQ3KF38"/>
<dbReference type="GO" id="GO:0005829">
    <property type="term" value="C:cytosol"/>
    <property type="evidence" value="ECO:0007669"/>
    <property type="project" value="TreeGrafter"/>
</dbReference>
<dbReference type="GO" id="GO:0043161">
    <property type="term" value="P:proteasome-mediated ubiquitin-dependent protein catabolic process"/>
    <property type="evidence" value="ECO:0007669"/>
    <property type="project" value="TreeGrafter"/>
</dbReference>
<dbReference type="InterPro" id="IPR015915">
    <property type="entry name" value="Kelch-typ_b-propeller"/>
</dbReference>
<name>A0AAQ3KF38_9LILI</name>
<dbReference type="SUPFAM" id="SSF117281">
    <property type="entry name" value="Kelch motif"/>
    <property type="match status" value="1"/>
</dbReference>
<dbReference type="SUPFAM" id="SSF81383">
    <property type="entry name" value="F-box domain"/>
    <property type="match status" value="1"/>
</dbReference>
<dbReference type="InterPro" id="IPR001810">
    <property type="entry name" value="F-box_dom"/>
</dbReference>
<protein>
    <submittedName>
        <fullName evidence="2">F-box/kelch-repeat protein</fullName>
    </submittedName>
</protein>
<dbReference type="EMBL" id="CP136894">
    <property type="protein sequence ID" value="WOL07129.1"/>
    <property type="molecule type" value="Genomic_DNA"/>
</dbReference>